<feature type="region of interest" description="Disordered" evidence="5">
    <location>
        <begin position="1"/>
        <end position="151"/>
    </location>
</feature>
<keyword evidence="3" id="KW-0862">Zinc</keyword>
<evidence type="ECO:0000256" key="2">
    <source>
        <dbReference type="ARBA" id="ARBA00022771"/>
    </source>
</evidence>
<sequence length="308" mass="35353">MDYRERRRGYDDRQWRESSDPRGGAWGGTDGRGNYHDPPPRRGHSRDHHGGFDDRGRLPEREHRMQSREWDGGRNHTNDRYAPAPERMERYGREEDRNGRREHVRRESSRDAFRRSARGDDSARRTSASRKPDYSESDSSETEYTRKPRQWDVTLTPHEQLEALDLWLKANPEVAREVDELNKRASGANSQQPPPFFQDGDWLCVTCKEHNWKNRLDCRTCGAPAPAEKIAEVQAQKARAAVAQAARPQTQSAKAGDWMCVGCMATNYARLNSCHRCSRSKPNEWVCVLCNSMNSGAELTICRVCPPA</sequence>
<evidence type="ECO:0000256" key="3">
    <source>
        <dbReference type="ARBA" id="ARBA00022833"/>
    </source>
</evidence>
<dbReference type="SMART" id="SM00547">
    <property type="entry name" value="ZnF_RBZ"/>
    <property type="match status" value="2"/>
</dbReference>
<evidence type="ECO:0000259" key="6">
    <source>
        <dbReference type="PROSITE" id="PS50199"/>
    </source>
</evidence>
<evidence type="ECO:0000256" key="1">
    <source>
        <dbReference type="ARBA" id="ARBA00022723"/>
    </source>
</evidence>
<keyword evidence="2 4" id="KW-0863">Zinc-finger</keyword>
<evidence type="ECO:0000313" key="7">
    <source>
        <dbReference type="EMBL" id="ACO65214.1"/>
    </source>
</evidence>
<dbReference type="Proteomes" id="UP000002009">
    <property type="component" value="Chromosome 7"/>
</dbReference>
<feature type="compositionally biased region" description="Basic and acidic residues" evidence="5">
    <location>
        <begin position="48"/>
        <end position="79"/>
    </location>
</feature>
<dbReference type="OrthoDB" id="448399at2759"/>
<dbReference type="RefSeq" id="XP_002503956.1">
    <property type="nucleotide sequence ID" value="XM_002503910.1"/>
</dbReference>
<protein>
    <recommendedName>
        <fullName evidence="6">RanBP2-type domain-containing protein</fullName>
    </recommendedName>
</protein>
<dbReference type="PROSITE" id="PS01358">
    <property type="entry name" value="ZF_RANBP2_1"/>
    <property type="match status" value="2"/>
</dbReference>
<feature type="domain" description="RanBP2-type" evidence="6">
    <location>
        <begin position="198"/>
        <end position="227"/>
    </location>
</feature>
<keyword evidence="1" id="KW-0479">Metal-binding</keyword>
<dbReference type="GO" id="GO:0008270">
    <property type="term" value="F:zinc ion binding"/>
    <property type="evidence" value="ECO:0007669"/>
    <property type="project" value="UniProtKB-KW"/>
</dbReference>
<dbReference type="InterPro" id="IPR001876">
    <property type="entry name" value="Znf_RanBP2"/>
</dbReference>
<dbReference type="InParanoid" id="C1EAJ2"/>
<proteinExistence type="predicted"/>
<dbReference type="KEGG" id="mis:MICPUN_60090"/>
<reference evidence="7 8" key="1">
    <citation type="journal article" date="2009" name="Science">
        <title>Green evolution and dynamic adaptations revealed by genomes of the marine picoeukaryotes Micromonas.</title>
        <authorList>
            <person name="Worden A.Z."/>
            <person name="Lee J.H."/>
            <person name="Mock T."/>
            <person name="Rouze P."/>
            <person name="Simmons M.P."/>
            <person name="Aerts A.L."/>
            <person name="Allen A.E."/>
            <person name="Cuvelier M.L."/>
            <person name="Derelle E."/>
            <person name="Everett M.V."/>
            <person name="Foulon E."/>
            <person name="Grimwood J."/>
            <person name="Gundlach H."/>
            <person name="Henrissat B."/>
            <person name="Napoli C."/>
            <person name="McDonald S.M."/>
            <person name="Parker M.S."/>
            <person name="Rombauts S."/>
            <person name="Salamov A."/>
            <person name="Von Dassow P."/>
            <person name="Badger J.H."/>
            <person name="Coutinho P.M."/>
            <person name="Demir E."/>
            <person name="Dubchak I."/>
            <person name="Gentemann C."/>
            <person name="Eikrem W."/>
            <person name="Gready J.E."/>
            <person name="John U."/>
            <person name="Lanier W."/>
            <person name="Lindquist E.A."/>
            <person name="Lucas S."/>
            <person name="Mayer K.F."/>
            <person name="Moreau H."/>
            <person name="Not F."/>
            <person name="Otillar R."/>
            <person name="Panaud O."/>
            <person name="Pangilinan J."/>
            <person name="Paulsen I."/>
            <person name="Piegu B."/>
            <person name="Poliakov A."/>
            <person name="Robbens S."/>
            <person name="Schmutz J."/>
            <person name="Toulza E."/>
            <person name="Wyss T."/>
            <person name="Zelensky A."/>
            <person name="Zhou K."/>
            <person name="Armbrust E.V."/>
            <person name="Bhattacharya D."/>
            <person name="Goodenough U.W."/>
            <person name="Van de Peer Y."/>
            <person name="Grigoriev I.V."/>
        </authorList>
    </citation>
    <scope>NUCLEOTIDE SEQUENCE [LARGE SCALE GENOMIC DNA]</scope>
    <source>
        <strain evidence="8">RCC299 / NOUM17</strain>
    </source>
</reference>
<feature type="compositionally biased region" description="Basic and acidic residues" evidence="5">
    <location>
        <begin position="86"/>
        <end position="134"/>
    </location>
</feature>
<gene>
    <name evidence="7" type="ORF">MICPUN_60090</name>
</gene>
<dbReference type="PROSITE" id="PS50199">
    <property type="entry name" value="ZF_RANBP2_2"/>
    <property type="match status" value="2"/>
</dbReference>
<dbReference type="SUPFAM" id="SSF90209">
    <property type="entry name" value="Ran binding protein zinc finger-like"/>
    <property type="match status" value="2"/>
</dbReference>
<feature type="compositionally biased region" description="Basic and acidic residues" evidence="5">
    <location>
        <begin position="1"/>
        <end position="20"/>
    </location>
</feature>
<name>C1EAJ2_MICCC</name>
<evidence type="ECO:0000256" key="5">
    <source>
        <dbReference type="SAM" id="MobiDB-lite"/>
    </source>
</evidence>
<dbReference type="EMBL" id="CP001328">
    <property type="protein sequence ID" value="ACO65214.1"/>
    <property type="molecule type" value="Genomic_DNA"/>
</dbReference>
<dbReference type="InterPro" id="IPR036443">
    <property type="entry name" value="Znf_RanBP2_sf"/>
</dbReference>
<organism evidence="7 8">
    <name type="scientific">Micromonas commoda (strain RCC299 / NOUM17 / CCMP2709)</name>
    <name type="common">Picoplanktonic green alga</name>
    <dbReference type="NCBI Taxonomy" id="296587"/>
    <lineage>
        <taxon>Eukaryota</taxon>
        <taxon>Viridiplantae</taxon>
        <taxon>Chlorophyta</taxon>
        <taxon>Mamiellophyceae</taxon>
        <taxon>Mamiellales</taxon>
        <taxon>Mamiellaceae</taxon>
        <taxon>Micromonas</taxon>
    </lineage>
</organism>
<evidence type="ECO:0000256" key="4">
    <source>
        <dbReference type="PROSITE-ProRule" id="PRU00322"/>
    </source>
</evidence>
<accession>C1EAJ2</accession>
<keyword evidence="8" id="KW-1185">Reference proteome</keyword>
<dbReference type="OMA" id="KPNEWVC"/>
<dbReference type="Gene3D" id="4.10.1060.10">
    <property type="entry name" value="Zinc finger, RanBP2-type"/>
    <property type="match status" value="2"/>
</dbReference>
<feature type="domain" description="RanBP2-type" evidence="6">
    <location>
        <begin position="254"/>
        <end position="283"/>
    </location>
</feature>
<evidence type="ECO:0000313" key="8">
    <source>
        <dbReference type="Proteomes" id="UP000002009"/>
    </source>
</evidence>
<dbReference type="AlphaFoldDB" id="C1EAJ2"/>
<dbReference type="GeneID" id="8245246"/>